<name>A0A822XCK4_NELNU</name>
<sequence length="37" mass="3965">MMGINLPNQPLVGVLPLDSICQLLSPRMLCLGNNEGI</sequence>
<proteinExistence type="predicted"/>
<dbReference type="AlphaFoldDB" id="A0A822XCK4"/>
<keyword evidence="2" id="KW-1185">Reference proteome</keyword>
<gene>
    <name evidence="1" type="ORF">HUJ06_020607</name>
</gene>
<comment type="caution">
    <text evidence="1">The sequence shown here is derived from an EMBL/GenBank/DDBJ whole genome shotgun (WGS) entry which is preliminary data.</text>
</comment>
<dbReference type="EMBL" id="DUZY01000001">
    <property type="protein sequence ID" value="DAD19144.1"/>
    <property type="molecule type" value="Genomic_DNA"/>
</dbReference>
<dbReference type="Proteomes" id="UP000607653">
    <property type="component" value="Unassembled WGS sequence"/>
</dbReference>
<organism evidence="1 2">
    <name type="scientific">Nelumbo nucifera</name>
    <name type="common">Sacred lotus</name>
    <dbReference type="NCBI Taxonomy" id="4432"/>
    <lineage>
        <taxon>Eukaryota</taxon>
        <taxon>Viridiplantae</taxon>
        <taxon>Streptophyta</taxon>
        <taxon>Embryophyta</taxon>
        <taxon>Tracheophyta</taxon>
        <taxon>Spermatophyta</taxon>
        <taxon>Magnoliopsida</taxon>
        <taxon>Proteales</taxon>
        <taxon>Nelumbonaceae</taxon>
        <taxon>Nelumbo</taxon>
    </lineage>
</organism>
<evidence type="ECO:0000313" key="1">
    <source>
        <dbReference type="EMBL" id="DAD19144.1"/>
    </source>
</evidence>
<protein>
    <submittedName>
        <fullName evidence="1">Uncharacterized protein</fullName>
    </submittedName>
</protein>
<evidence type="ECO:0000313" key="2">
    <source>
        <dbReference type="Proteomes" id="UP000607653"/>
    </source>
</evidence>
<reference evidence="1 2" key="1">
    <citation type="journal article" date="2020" name="Mol. Biol. Evol.">
        <title>Distinct Expression and Methylation Patterns for Genes with Different Fates following a Single Whole-Genome Duplication in Flowering Plants.</title>
        <authorList>
            <person name="Shi T."/>
            <person name="Rahmani R.S."/>
            <person name="Gugger P.F."/>
            <person name="Wang M."/>
            <person name="Li H."/>
            <person name="Zhang Y."/>
            <person name="Li Z."/>
            <person name="Wang Q."/>
            <person name="Van de Peer Y."/>
            <person name="Marchal K."/>
            <person name="Chen J."/>
        </authorList>
    </citation>
    <scope>NUCLEOTIDE SEQUENCE [LARGE SCALE GENOMIC DNA]</scope>
    <source>
        <tissue evidence="1">Leaf</tissue>
    </source>
</reference>
<accession>A0A822XCK4</accession>